<dbReference type="EMBL" id="ML208299">
    <property type="protein sequence ID" value="TFK71351.1"/>
    <property type="molecule type" value="Genomic_DNA"/>
</dbReference>
<gene>
    <name evidence="1" type="ORF">BDN72DRAFT_895717</name>
</gene>
<sequence>MNSLGIKTNRAPDYGDNTGIGNTSTAVEHDNGKRSYSINYLKTASSNLRVLTGARVTKINFSQPDDDGRRTALSIDLIHRSVPYTIMARREVILSAGTYNSPQVLERSGIGNPRVLEPLGIEPIIPNVGVGENLQDHLYVPTDYVVNKGVFTLGTSSDNVRALELTLIPSMLSDKLRIDKEYTDEQAELYESSGKGAFTATISACGFLPLDRVVPKNELVQLKEDLDKELKATEGQLEQTDLQKAQYKIQRDFLERDDVGHVEILLHPKVFVSKPEDNTSYVALIAGIMHPFSRGSVHISSKDAFSTPIIDSGYLNSAFDAKCLAKTLTFLRKLADTEPLKSITKPSTPSADIQTEEQWDRYARNNARTLQHPIGTVAMAPKQLGGVVDSNLLVYGTTNLRVADMSVAPLHISCHTAHTAYAIGEKAHELISRGGDF</sequence>
<evidence type="ECO:0000313" key="2">
    <source>
        <dbReference type="Proteomes" id="UP000308600"/>
    </source>
</evidence>
<accession>A0ACD3B0I1</accession>
<organism evidence="1 2">
    <name type="scientific">Pluteus cervinus</name>
    <dbReference type="NCBI Taxonomy" id="181527"/>
    <lineage>
        <taxon>Eukaryota</taxon>
        <taxon>Fungi</taxon>
        <taxon>Dikarya</taxon>
        <taxon>Basidiomycota</taxon>
        <taxon>Agaricomycotina</taxon>
        <taxon>Agaricomycetes</taxon>
        <taxon>Agaricomycetidae</taxon>
        <taxon>Agaricales</taxon>
        <taxon>Pluteineae</taxon>
        <taxon>Pluteaceae</taxon>
        <taxon>Pluteus</taxon>
    </lineage>
</organism>
<keyword evidence="2" id="KW-1185">Reference proteome</keyword>
<evidence type="ECO:0000313" key="1">
    <source>
        <dbReference type="EMBL" id="TFK71351.1"/>
    </source>
</evidence>
<dbReference type="Proteomes" id="UP000308600">
    <property type="component" value="Unassembled WGS sequence"/>
</dbReference>
<reference evidence="1 2" key="1">
    <citation type="journal article" date="2019" name="Nat. Ecol. Evol.">
        <title>Megaphylogeny resolves global patterns of mushroom evolution.</title>
        <authorList>
            <person name="Varga T."/>
            <person name="Krizsan K."/>
            <person name="Foldi C."/>
            <person name="Dima B."/>
            <person name="Sanchez-Garcia M."/>
            <person name="Sanchez-Ramirez S."/>
            <person name="Szollosi G.J."/>
            <person name="Szarkandi J.G."/>
            <person name="Papp V."/>
            <person name="Albert L."/>
            <person name="Andreopoulos W."/>
            <person name="Angelini C."/>
            <person name="Antonin V."/>
            <person name="Barry K.W."/>
            <person name="Bougher N.L."/>
            <person name="Buchanan P."/>
            <person name="Buyck B."/>
            <person name="Bense V."/>
            <person name="Catcheside P."/>
            <person name="Chovatia M."/>
            <person name="Cooper J."/>
            <person name="Damon W."/>
            <person name="Desjardin D."/>
            <person name="Finy P."/>
            <person name="Geml J."/>
            <person name="Haridas S."/>
            <person name="Hughes K."/>
            <person name="Justo A."/>
            <person name="Karasinski D."/>
            <person name="Kautmanova I."/>
            <person name="Kiss B."/>
            <person name="Kocsube S."/>
            <person name="Kotiranta H."/>
            <person name="LaButti K.M."/>
            <person name="Lechner B.E."/>
            <person name="Liimatainen K."/>
            <person name="Lipzen A."/>
            <person name="Lukacs Z."/>
            <person name="Mihaltcheva S."/>
            <person name="Morgado L.N."/>
            <person name="Niskanen T."/>
            <person name="Noordeloos M.E."/>
            <person name="Ohm R.A."/>
            <person name="Ortiz-Santana B."/>
            <person name="Ovrebo C."/>
            <person name="Racz N."/>
            <person name="Riley R."/>
            <person name="Savchenko A."/>
            <person name="Shiryaev A."/>
            <person name="Soop K."/>
            <person name="Spirin V."/>
            <person name="Szebenyi C."/>
            <person name="Tomsovsky M."/>
            <person name="Tulloss R.E."/>
            <person name="Uehling J."/>
            <person name="Grigoriev I.V."/>
            <person name="Vagvolgyi C."/>
            <person name="Papp T."/>
            <person name="Martin F.M."/>
            <person name="Miettinen O."/>
            <person name="Hibbett D.S."/>
            <person name="Nagy L.G."/>
        </authorList>
    </citation>
    <scope>NUCLEOTIDE SEQUENCE [LARGE SCALE GENOMIC DNA]</scope>
    <source>
        <strain evidence="1 2">NL-1719</strain>
    </source>
</reference>
<name>A0ACD3B0I1_9AGAR</name>
<proteinExistence type="predicted"/>
<protein>
    <submittedName>
        <fullName evidence="1">FAD-linked reductase</fullName>
    </submittedName>
</protein>